<protein>
    <submittedName>
        <fullName evidence="1">Uncharacterized protein</fullName>
    </submittedName>
</protein>
<reference evidence="1 2" key="1">
    <citation type="submission" date="2023-07" db="EMBL/GenBank/DDBJ databases">
        <title>A novel proteolytic Acinetobacter species.</title>
        <authorList>
            <person name="Nemec A."/>
            <person name="Radolfova-Krizova L."/>
        </authorList>
    </citation>
    <scope>NUCLEOTIDE SEQUENCE [LARGE SCALE GENOMIC DNA]</scope>
    <source>
        <strain evidence="1 2">NIPH 1865</strain>
    </source>
</reference>
<comment type="caution">
    <text evidence="1">The sequence shown here is derived from an EMBL/GenBank/DDBJ whole genome shotgun (WGS) entry which is preliminary data.</text>
</comment>
<organism evidence="1 2">
    <name type="scientific">Acinetobacter genomosp. 15BJ</name>
    <dbReference type="NCBI Taxonomy" id="106651"/>
    <lineage>
        <taxon>Bacteria</taxon>
        <taxon>Pseudomonadati</taxon>
        <taxon>Pseudomonadota</taxon>
        <taxon>Gammaproteobacteria</taxon>
        <taxon>Moraxellales</taxon>
        <taxon>Moraxellaceae</taxon>
        <taxon>Acinetobacter</taxon>
    </lineage>
</organism>
<proteinExistence type="predicted"/>
<dbReference type="RefSeq" id="WP_151800514.1">
    <property type="nucleotide sequence ID" value="NZ_JAUMJH010000017.1"/>
</dbReference>
<sequence>MNEEFFYSPPSQDPPLISIIENQVRLIEEAILIIYCGQKATVQTIEKTITNEYGQTEKIKFKEITNRRTLDFTYLKTEFEKTPYCLQEFWLSDLFYLCHEIRGHLHENKLENAKQKLEEVLYIYQLFLSLNQILRSYSHMEYLGITESAPNILFHFVTPKLYSYCYVSHDVKNHKKNFEKLLRVHTRNKLTDTHRILFLRQLKKKSRNRKTWKSKRAAILGVKKLFHTLIRHDAETNKEIIIDGRGTYIKVFNDMRRRAKSLLKDRPWLKDPKLLQNENNNILNVIKTLDCLIDEQKNYLAAIQAKDFMFLERDEYGEDTLTNWLNDAPYLGKKIIKNKLNKPKK</sequence>
<accession>A0ABT8UXT8</accession>
<evidence type="ECO:0000313" key="1">
    <source>
        <dbReference type="EMBL" id="MDO3657242.1"/>
    </source>
</evidence>
<gene>
    <name evidence="1" type="ORF">Q3V53_08505</name>
</gene>
<dbReference type="EMBL" id="JAUMJH010000017">
    <property type="protein sequence ID" value="MDO3657242.1"/>
    <property type="molecule type" value="Genomic_DNA"/>
</dbReference>
<dbReference type="Proteomes" id="UP001168902">
    <property type="component" value="Unassembled WGS sequence"/>
</dbReference>
<keyword evidence="2" id="KW-1185">Reference proteome</keyword>
<evidence type="ECO:0000313" key="2">
    <source>
        <dbReference type="Proteomes" id="UP001168902"/>
    </source>
</evidence>
<name>A0ABT8UXT8_9GAMM</name>